<dbReference type="AlphaFoldDB" id="A0A0K8QIX7"/>
<dbReference type="PRINTS" id="PR01264">
    <property type="entry name" value="MECHCHANNEL"/>
</dbReference>
<evidence type="ECO:0000256" key="3">
    <source>
        <dbReference type="ARBA" id="ARBA00011255"/>
    </source>
</evidence>
<keyword evidence="7 12" id="KW-0812">Transmembrane</keyword>
<comment type="subcellular location">
    <subcellularLocation>
        <location evidence="12">Cell inner membrane</location>
        <topology evidence="12">Multi-pass membrane protein</topology>
    </subcellularLocation>
    <subcellularLocation>
        <location evidence="1">Cell membrane</location>
        <topology evidence="1">Multi-pass membrane protein</topology>
    </subcellularLocation>
</comment>
<dbReference type="HAMAP" id="MF_00115">
    <property type="entry name" value="MscL"/>
    <property type="match status" value="1"/>
</dbReference>
<evidence type="ECO:0000256" key="6">
    <source>
        <dbReference type="ARBA" id="ARBA00022519"/>
    </source>
</evidence>
<proteinExistence type="inferred from homology"/>
<keyword evidence="11 12" id="KW-0407">Ion channel</keyword>
<keyword evidence="6 12" id="KW-0997">Cell inner membrane</keyword>
<comment type="similarity">
    <text evidence="2 12">Belongs to the MscL family.</text>
</comment>
<evidence type="ECO:0000256" key="2">
    <source>
        <dbReference type="ARBA" id="ARBA00007254"/>
    </source>
</evidence>
<dbReference type="InterPro" id="IPR037673">
    <property type="entry name" value="MSC/AndL"/>
</dbReference>
<comment type="function">
    <text evidence="12">Channel that opens in response to stretch forces in the membrane lipid bilayer. May participate in the regulation of osmotic pressure changes within the cell.</text>
</comment>
<feature type="transmembrane region" description="Helical" evidence="12">
    <location>
        <begin position="74"/>
        <end position="95"/>
    </location>
</feature>
<dbReference type="GO" id="GO:0008381">
    <property type="term" value="F:mechanosensitive monoatomic ion channel activity"/>
    <property type="evidence" value="ECO:0007669"/>
    <property type="project" value="UniProtKB-UniRule"/>
</dbReference>
<feature type="transmembrane region" description="Helical" evidence="12">
    <location>
        <begin position="12"/>
        <end position="31"/>
    </location>
</feature>
<keyword evidence="5 12" id="KW-1003">Cell membrane</keyword>
<dbReference type="NCBIfam" id="TIGR00220">
    <property type="entry name" value="mscL"/>
    <property type="match status" value="1"/>
</dbReference>
<evidence type="ECO:0000256" key="11">
    <source>
        <dbReference type="ARBA" id="ARBA00023303"/>
    </source>
</evidence>
<dbReference type="Proteomes" id="UP000253740">
    <property type="component" value="Unassembled WGS sequence"/>
</dbReference>
<evidence type="ECO:0000256" key="4">
    <source>
        <dbReference type="ARBA" id="ARBA00022448"/>
    </source>
</evidence>
<evidence type="ECO:0000256" key="12">
    <source>
        <dbReference type="HAMAP-Rule" id="MF_00115"/>
    </source>
</evidence>
<dbReference type="InterPro" id="IPR001185">
    <property type="entry name" value="MS_channel"/>
</dbReference>
<keyword evidence="9 12" id="KW-0406">Ion transport</keyword>
<dbReference type="PANTHER" id="PTHR30266:SF2">
    <property type="entry name" value="LARGE-CONDUCTANCE MECHANOSENSITIVE CHANNEL"/>
    <property type="match status" value="1"/>
</dbReference>
<evidence type="ECO:0000313" key="13">
    <source>
        <dbReference type="EMBL" id="GAP64905.1"/>
    </source>
</evidence>
<organism evidence="13">
    <name type="scientific">Mizugakiibacter sediminis</name>
    <dbReference type="NCBI Taxonomy" id="1475481"/>
    <lineage>
        <taxon>Bacteria</taxon>
        <taxon>Pseudomonadati</taxon>
        <taxon>Pseudomonadota</taxon>
        <taxon>Gammaproteobacteria</taxon>
        <taxon>Lysobacterales</taxon>
        <taxon>Rhodanobacteraceae</taxon>
        <taxon>Mizugakiibacter</taxon>
    </lineage>
</organism>
<dbReference type="PANTHER" id="PTHR30266">
    <property type="entry name" value="MECHANOSENSITIVE CHANNEL MSCL"/>
    <property type="match status" value="1"/>
</dbReference>
<dbReference type="EMBL" id="DF970136">
    <property type="protein sequence ID" value="GAP64905.1"/>
    <property type="molecule type" value="Genomic_DNA"/>
</dbReference>
<dbReference type="Pfam" id="PF01741">
    <property type="entry name" value="MscL"/>
    <property type="match status" value="1"/>
</dbReference>
<evidence type="ECO:0000256" key="5">
    <source>
        <dbReference type="ARBA" id="ARBA00022475"/>
    </source>
</evidence>
<evidence type="ECO:0000256" key="8">
    <source>
        <dbReference type="ARBA" id="ARBA00022989"/>
    </source>
</evidence>
<evidence type="ECO:0000256" key="10">
    <source>
        <dbReference type="ARBA" id="ARBA00023136"/>
    </source>
</evidence>
<evidence type="ECO:0000256" key="1">
    <source>
        <dbReference type="ARBA" id="ARBA00004651"/>
    </source>
</evidence>
<protein>
    <recommendedName>
        <fullName evidence="12">Large-conductance mechanosensitive channel</fullName>
    </recommendedName>
</protein>
<keyword evidence="14" id="KW-1185">Reference proteome</keyword>
<dbReference type="Gene3D" id="1.10.1200.120">
    <property type="entry name" value="Large-conductance mechanosensitive channel, MscL, domain 1"/>
    <property type="match status" value="1"/>
</dbReference>
<dbReference type="InterPro" id="IPR036019">
    <property type="entry name" value="MscL_channel"/>
</dbReference>
<dbReference type="NCBIfam" id="NF001843">
    <property type="entry name" value="PRK00567.1-4"/>
    <property type="match status" value="1"/>
</dbReference>
<evidence type="ECO:0000256" key="9">
    <source>
        <dbReference type="ARBA" id="ARBA00023065"/>
    </source>
</evidence>
<keyword evidence="8 12" id="KW-1133">Transmembrane helix</keyword>
<dbReference type="STRING" id="1475481.GCA_000953855_00189"/>
<sequence length="129" mass="13882">MLSEFRQFAMRGNVVDMATGIVVGAAFGKIVSSLVDQIIMPPIGLLIGGIDFSNIKTVLKAAGADGKGEVAIQWGAFVNTVISFVIIAFAIFLVIKLMNRMVRKQEAAPAPPPADVQLLTEIRDLLKQR</sequence>
<evidence type="ECO:0000313" key="14">
    <source>
        <dbReference type="Proteomes" id="UP000253740"/>
    </source>
</evidence>
<dbReference type="SUPFAM" id="SSF81330">
    <property type="entry name" value="Gated mechanosensitive channel"/>
    <property type="match status" value="1"/>
</dbReference>
<dbReference type="GO" id="GO:0005886">
    <property type="term" value="C:plasma membrane"/>
    <property type="evidence" value="ECO:0007669"/>
    <property type="project" value="UniProtKB-SubCell"/>
</dbReference>
<accession>A0A0K8QIX7</accession>
<keyword evidence="4 12" id="KW-0813">Transport</keyword>
<reference evidence="13" key="1">
    <citation type="submission" date="2015-08" db="EMBL/GenBank/DDBJ databases">
        <title>Complete DNA Sequence of Pseudomonas syringae pv. actinidiae, the Causal Agent of Kiwifruit Canker Disease.</title>
        <authorList>
            <person name="Rikkerink E.H.A."/>
            <person name="Fineran P.C."/>
        </authorList>
    </citation>
    <scope>NUCLEOTIDE SEQUENCE</scope>
    <source>
        <strain evidence="13">SkMP5</strain>
    </source>
</reference>
<comment type="subunit">
    <text evidence="3 12">Homopentamer.</text>
</comment>
<keyword evidence="10 12" id="KW-0472">Membrane</keyword>
<evidence type="ECO:0000256" key="7">
    <source>
        <dbReference type="ARBA" id="ARBA00022692"/>
    </source>
</evidence>
<name>A0A0K8QIX7_9GAMM</name>
<dbReference type="FunFam" id="1.10.1200.120:FF:000001">
    <property type="entry name" value="Large-conductance mechanosensitive channel"/>
    <property type="match status" value="1"/>
</dbReference>
<gene>
    <name evidence="12" type="primary">mscL</name>
    <name evidence="13" type="ORF">MBSD_n0188</name>
</gene>